<gene>
    <name evidence="2" type="ORF">bsdE14_22760</name>
</gene>
<dbReference type="SUPFAM" id="SSF117856">
    <property type="entry name" value="AF0104/ALDC/Ptd012-like"/>
    <property type="match status" value="1"/>
</dbReference>
<evidence type="ECO:0000259" key="1">
    <source>
        <dbReference type="PROSITE" id="PS51742"/>
    </source>
</evidence>
<dbReference type="InterPro" id="IPR005175">
    <property type="entry name" value="PPC_dom"/>
</dbReference>
<dbReference type="Proteomes" id="UP001208567">
    <property type="component" value="Unassembled WGS sequence"/>
</dbReference>
<dbReference type="CDD" id="cd11378">
    <property type="entry name" value="DUF296"/>
    <property type="match status" value="1"/>
</dbReference>
<evidence type="ECO:0000313" key="2">
    <source>
        <dbReference type="EMBL" id="GLC30866.1"/>
    </source>
</evidence>
<organism evidence="2 3">
    <name type="scientific">Clostridium omnivorum</name>
    <dbReference type="NCBI Taxonomy" id="1604902"/>
    <lineage>
        <taxon>Bacteria</taxon>
        <taxon>Bacillati</taxon>
        <taxon>Bacillota</taxon>
        <taxon>Clostridia</taxon>
        <taxon>Eubacteriales</taxon>
        <taxon>Clostridiaceae</taxon>
        <taxon>Clostridium</taxon>
    </lineage>
</organism>
<dbReference type="RefSeq" id="WP_264850143.1">
    <property type="nucleotide sequence ID" value="NZ_BRXR01000001.1"/>
</dbReference>
<sequence length="131" mass="14568">MKYYAFRLLPGMDLKKEISKFVIENNVSAGVLITCVGSLRHAKLRLANENIIRDYDEKFEILSLVGTLGLDAVHLHISLGDSEGRAFGGHLLDECIIYTTAEIVIGHIEGIAFNREFSPETGFKELDIVAM</sequence>
<dbReference type="PANTHER" id="PTHR34988">
    <property type="entry name" value="PROTEIN, PUTATIVE-RELATED"/>
    <property type="match status" value="1"/>
</dbReference>
<dbReference type="PROSITE" id="PS51742">
    <property type="entry name" value="PPC"/>
    <property type="match status" value="1"/>
</dbReference>
<dbReference type="Pfam" id="PF03479">
    <property type="entry name" value="PCC"/>
    <property type="match status" value="1"/>
</dbReference>
<proteinExistence type="predicted"/>
<dbReference type="Gene3D" id="3.30.1330.80">
    <property type="entry name" value="Hypothetical protein, similar to alpha- acetolactate decarboxylase, domain 2"/>
    <property type="match status" value="1"/>
</dbReference>
<keyword evidence="3" id="KW-1185">Reference proteome</keyword>
<dbReference type="EMBL" id="BRXR01000001">
    <property type="protein sequence ID" value="GLC30866.1"/>
    <property type="molecule type" value="Genomic_DNA"/>
</dbReference>
<protein>
    <recommendedName>
        <fullName evidence="1">PPC domain-containing protein</fullName>
    </recommendedName>
</protein>
<dbReference type="PANTHER" id="PTHR34988:SF1">
    <property type="entry name" value="DNA-BINDING PROTEIN"/>
    <property type="match status" value="1"/>
</dbReference>
<accession>A0ABQ5N6M5</accession>
<comment type="caution">
    <text evidence="2">The sequence shown here is derived from an EMBL/GenBank/DDBJ whole genome shotgun (WGS) entry which is preliminary data.</text>
</comment>
<evidence type="ECO:0000313" key="3">
    <source>
        <dbReference type="Proteomes" id="UP001208567"/>
    </source>
</evidence>
<reference evidence="2 3" key="1">
    <citation type="journal article" date="2024" name="Int. J. Syst. Evol. Microbiol.">
        <title>Clostridium omnivorum sp. nov., isolated from anoxic soil under the treatment of reductive soil disinfestation.</title>
        <authorList>
            <person name="Ueki A."/>
            <person name="Tonouchi A."/>
            <person name="Kaku N."/>
            <person name="Honma S."/>
            <person name="Ueki K."/>
        </authorList>
    </citation>
    <scope>NUCLEOTIDE SEQUENCE [LARGE SCALE GENOMIC DNA]</scope>
    <source>
        <strain evidence="2 3">E14</strain>
    </source>
</reference>
<name>A0ABQ5N6M5_9CLOT</name>
<feature type="domain" description="PPC" evidence="1">
    <location>
        <begin position="1"/>
        <end position="129"/>
    </location>
</feature>